<keyword evidence="5 12" id="KW-0547">Nucleotide-binding</keyword>
<gene>
    <name evidence="12 14" type="primary">moaA</name>
    <name evidence="14" type="ORF">ACERLL_09435</name>
</gene>
<evidence type="ECO:0000256" key="8">
    <source>
        <dbReference type="ARBA" id="ARBA00023134"/>
    </source>
</evidence>
<feature type="binding site" evidence="12">
    <location>
        <position position="263"/>
    </location>
    <ligand>
        <name>[4Fe-4S] cluster</name>
        <dbReference type="ChEBI" id="CHEBI:49883"/>
        <label>2</label>
        <note>4Fe-4S-substrate</note>
    </ligand>
</feature>
<dbReference type="EC" id="4.1.99.22" evidence="1 12"/>
<evidence type="ECO:0000259" key="13">
    <source>
        <dbReference type="PROSITE" id="PS51918"/>
    </source>
</evidence>
<evidence type="ECO:0000256" key="10">
    <source>
        <dbReference type="ARBA" id="ARBA00023239"/>
    </source>
</evidence>
<evidence type="ECO:0000256" key="7">
    <source>
        <dbReference type="ARBA" id="ARBA00023014"/>
    </source>
</evidence>
<evidence type="ECO:0000256" key="11">
    <source>
        <dbReference type="ARBA" id="ARBA00048697"/>
    </source>
</evidence>
<dbReference type="InterPro" id="IPR006638">
    <property type="entry name" value="Elp3/MiaA/NifB-like_rSAM"/>
</dbReference>
<comment type="pathway">
    <text evidence="12">Cofactor biosynthesis; molybdopterin biosynthesis.</text>
</comment>
<feature type="binding site" evidence="12">
    <location>
        <position position="277"/>
    </location>
    <ligand>
        <name>[4Fe-4S] cluster</name>
        <dbReference type="ChEBI" id="CHEBI:49883"/>
        <label>2</label>
        <note>4Fe-4S-substrate</note>
    </ligand>
</feature>
<organism evidence="14 15">
    <name type="scientific">Thiohalorhabdus methylotrophus</name>
    <dbReference type="NCBI Taxonomy" id="3242694"/>
    <lineage>
        <taxon>Bacteria</taxon>
        <taxon>Pseudomonadati</taxon>
        <taxon>Pseudomonadota</taxon>
        <taxon>Gammaproteobacteria</taxon>
        <taxon>Thiohalorhabdales</taxon>
        <taxon>Thiohalorhabdaceae</taxon>
        <taxon>Thiohalorhabdus</taxon>
    </lineage>
</organism>
<feature type="binding site" evidence="12">
    <location>
        <begin position="265"/>
        <end position="267"/>
    </location>
    <ligand>
        <name>GTP</name>
        <dbReference type="ChEBI" id="CHEBI:37565"/>
    </ligand>
</feature>
<comment type="function">
    <text evidence="12">Catalyzes the cyclization of GTP to (8S)-3',8-cyclo-7,8-dihydroguanosine 5'-triphosphate.</text>
</comment>
<keyword evidence="4 12" id="KW-0479">Metal-binding</keyword>
<feature type="binding site" evidence="12">
    <location>
        <position position="29"/>
    </location>
    <ligand>
        <name>[4Fe-4S] cluster</name>
        <dbReference type="ChEBI" id="CHEBI:49883"/>
        <label>1</label>
        <note>4Fe-4S-S-AdoMet</note>
    </ligand>
</feature>
<dbReference type="InterPro" id="IPR000385">
    <property type="entry name" value="MoaA_NifB_PqqE_Fe-S-bd_CS"/>
</dbReference>
<proteinExistence type="inferred from homology"/>
<dbReference type="SUPFAM" id="SSF102114">
    <property type="entry name" value="Radical SAM enzymes"/>
    <property type="match status" value="1"/>
</dbReference>
<evidence type="ECO:0000256" key="1">
    <source>
        <dbReference type="ARBA" id="ARBA00012167"/>
    </source>
</evidence>
<dbReference type="NCBIfam" id="TIGR02666">
    <property type="entry name" value="moaA"/>
    <property type="match status" value="1"/>
</dbReference>
<evidence type="ECO:0000256" key="3">
    <source>
        <dbReference type="ARBA" id="ARBA00022691"/>
    </source>
</evidence>
<dbReference type="SFLD" id="SFLDG01386">
    <property type="entry name" value="main_SPASM_domain-containing"/>
    <property type="match status" value="1"/>
</dbReference>
<dbReference type="GO" id="GO:0061798">
    <property type="term" value="F:GTP 3',8'-cyclase activity"/>
    <property type="evidence" value="ECO:0007669"/>
    <property type="project" value="UniProtKB-EC"/>
</dbReference>
<dbReference type="CDD" id="cd01335">
    <property type="entry name" value="Radical_SAM"/>
    <property type="match status" value="1"/>
</dbReference>
<comment type="subunit">
    <text evidence="12">Monomer and homodimer.</text>
</comment>
<keyword evidence="7 12" id="KW-0411">Iron-sulfur</keyword>
<keyword evidence="2 12" id="KW-0004">4Fe-4S</keyword>
<feature type="binding site" evidence="12">
    <location>
        <position position="22"/>
    </location>
    <ligand>
        <name>[4Fe-4S] cluster</name>
        <dbReference type="ChEBI" id="CHEBI:49883"/>
        <label>1</label>
        <note>4Fe-4S-S-AdoMet</note>
    </ligand>
</feature>
<dbReference type="InterPro" id="IPR013785">
    <property type="entry name" value="Aldolase_TIM"/>
</dbReference>
<evidence type="ECO:0000256" key="9">
    <source>
        <dbReference type="ARBA" id="ARBA00023150"/>
    </source>
</evidence>
<dbReference type="InterPro" id="IPR007197">
    <property type="entry name" value="rSAM"/>
</dbReference>
<dbReference type="PANTHER" id="PTHR22960">
    <property type="entry name" value="MOLYBDOPTERIN COFACTOR SYNTHESIS PROTEIN A"/>
    <property type="match status" value="1"/>
</dbReference>
<keyword evidence="6 12" id="KW-0408">Iron</keyword>
<comment type="caution">
    <text evidence="14">The sequence shown here is derived from an EMBL/GenBank/DDBJ whole genome shotgun (WGS) entry which is preliminary data.</text>
</comment>
<reference evidence="14 15" key="1">
    <citation type="submission" date="2024-08" db="EMBL/GenBank/DDBJ databases">
        <title>Whole-genome sequencing of halo(alkali)philic microorganisms from hypersaline lakes.</title>
        <authorList>
            <person name="Sorokin D.Y."/>
            <person name="Merkel A.Y."/>
            <person name="Messina E."/>
            <person name="Yakimov M."/>
        </authorList>
    </citation>
    <scope>NUCLEOTIDE SEQUENCE [LARGE SCALE GENOMIC DNA]</scope>
    <source>
        <strain evidence="14 15">Cl-TMA</strain>
    </source>
</reference>
<dbReference type="Proteomes" id="UP001575181">
    <property type="component" value="Unassembled WGS sequence"/>
</dbReference>
<comment type="catalytic activity">
    <reaction evidence="11 12">
        <text>GTP + AH2 + S-adenosyl-L-methionine = (8S)-3',8-cyclo-7,8-dihydroguanosine 5'-triphosphate + 5'-deoxyadenosine + L-methionine + A + H(+)</text>
        <dbReference type="Rhea" id="RHEA:49576"/>
        <dbReference type="ChEBI" id="CHEBI:13193"/>
        <dbReference type="ChEBI" id="CHEBI:15378"/>
        <dbReference type="ChEBI" id="CHEBI:17319"/>
        <dbReference type="ChEBI" id="CHEBI:17499"/>
        <dbReference type="ChEBI" id="CHEBI:37565"/>
        <dbReference type="ChEBI" id="CHEBI:57844"/>
        <dbReference type="ChEBI" id="CHEBI:59789"/>
        <dbReference type="ChEBI" id="CHEBI:131766"/>
        <dbReference type="EC" id="4.1.99.22"/>
    </reaction>
</comment>
<protein>
    <recommendedName>
        <fullName evidence="1 12">GTP 3',8-cyclase</fullName>
        <ecNumber evidence="1 12">4.1.99.22</ecNumber>
    </recommendedName>
    <alternativeName>
        <fullName evidence="12">Molybdenum cofactor biosynthesis protein A</fullName>
    </alternativeName>
</protein>
<dbReference type="InterPro" id="IPR058240">
    <property type="entry name" value="rSAM_sf"/>
</dbReference>
<feature type="binding site" evidence="12">
    <location>
        <position position="26"/>
    </location>
    <ligand>
        <name>[4Fe-4S] cluster</name>
        <dbReference type="ChEBI" id="CHEBI:49883"/>
        <label>1</label>
        <note>4Fe-4S-S-AdoMet</note>
    </ligand>
</feature>
<dbReference type="CDD" id="cd21117">
    <property type="entry name" value="Twitch_MoaA"/>
    <property type="match status" value="1"/>
</dbReference>
<feature type="binding site" evidence="12">
    <location>
        <position position="73"/>
    </location>
    <ligand>
        <name>S-adenosyl-L-methionine</name>
        <dbReference type="ChEBI" id="CHEBI:59789"/>
    </ligand>
</feature>
<dbReference type="RefSeq" id="WP_373655832.1">
    <property type="nucleotide sequence ID" value="NZ_JBGUAW010000006.1"/>
</dbReference>
<dbReference type="SFLD" id="SFLDS00029">
    <property type="entry name" value="Radical_SAM"/>
    <property type="match status" value="1"/>
</dbReference>
<dbReference type="EMBL" id="JBGUAW010000006">
    <property type="protein sequence ID" value="MFA9461044.1"/>
    <property type="molecule type" value="Genomic_DNA"/>
</dbReference>
<feature type="binding site" evidence="12">
    <location>
        <position position="162"/>
    </location>
    <ligand>
        <name>GTP</name>
        <dbReference type="ChEBI" id="CHEBI:37565"/>
    </ligand>
</feature>
<feature type="binding site" evidence="12">
    <location>
        <position position="124"/>
    </location>
    <ligand>
        <name>S-adenosyl-L-methionine</name>
        <dbReference type="ChEBI" id="CHEBI:59789"/>
    </ligand>
</feature>
<evidence type="ECO:0000313" key="15">
    <source>
        <dbReference type="Proteomes" id="UP001575181"/>
    </source>
</evidence>
<evidence type="ECO:0000256" key="12">
    <source>
        <dbReference type="HAMAP-Rule" id="MF_01225"/>
    </source>
</evidence>
<sequence>MSIRDTLNRPLRDLRISVTDRCNFRCVYCMPKELFGSGHAFLPRDEILSFEEITRLTRIFTEHGVSKLRITGGEPLVRHDIEHFVAMVAAVEGIEDITLTTNATLLPGKAEALREAGLSRITVSLDAIEDEVFRQINDVGYPVDRVLEGIDAASAAGLGPIKVNMVVKRGMNEEQILPMARHFRGTGHILRFIEFMDVGNSNGWRMDDVVTAAQIRDTLDAEWPIEPLDPNYPGEVASRYRYRDGAGEVGIISSVTEPFCGSCTRARLSAQGELYTCLFGSRGHDFRALLRGGASDAEISEFLSGLWSLRADRYSELRTEETAHLPKVEMSHIGG</sequence>
<keyword evidence="9 12" id="KW-0501">Molybdenum cofactor biosynthesis</keyword>
<dbReference type="InterPro" id="IPR040064">
    <property type="entry name" value="MoaA-like"/>
</dbReference>
<keyword evidence="15" id="KW-1185">Reference proteome</keyword>
<dbReference type="PROSITE" id="PS51918">
    <property type="entry name" value="RADICAL_SAM"/>
    <property type="match status" value="1"/>
</dbReference>
<dbReference type="InterPro" id="IPR010505">
    <property type="entry name" value="MoaA_twitch"/>
</dbReference>
<dbReference type="SFLD" id="SFLDG01383">
    <property type="entry name" value="cyclic_pyranopterin_phosphate"/>
    <property type="match status" value="1"/>
</dbReference>
<dbReference type="Gene3D" id="3.20.20.70">
    <property type="entry name" value="Aldolase class I"/>
    <property type="match status" value="1"/>
</dbReference>
<dbReference type="InterPro" id="IPR050105">
    <property type="entry name" value="MoCo_biosynth_MoaA/MoaC"/>
</dbReference>
<evidence type="ECO:0000256" key="2">
    <source>
        <dbReference type="ARBA" id="ARBA00022485"/>
    </source>
</evidence>
<accession>A0ABV4TVA3</accession>
<dbReference type="PANTHER" id="PTHR22960:SF0">
    <property type="entry name" value="MOLYBDENUM COFACTOR BIOSYNTHESIS PROTEIN 1"/>
    <property type="match status" value="1"/>
</dbReference>
<evidence type="ECO:0000313" key="14">
    <source>
        <dbReference type="EMBL" id="MFA9461044.1"/>
    </source>
</evidence>
<dbReference type="Pfam" id="PF04055">
    <property type="entry name" value="Radical_SAM"/>
    <property type="match status" value="1"/>
</dbReference>
<evidence type="ECO:0000256" key="4">
    <source>
        <dbReference type="ARBA" id="ARBA00022723"/>
    </source>
</evidence>
<comment type="similarity">
    <text evidence="12">Belongs to the radical SAM superfamily. MoaA family.</text>
</comment>
<dbReference type="Pfam" id="PF06463">
    <property type="entry name" value="Mob_synth_C"/>
    <property type="match status" value="1"/>
</dbReference>
<dbReference type="InterPro" id="IPR013483">
    <property type="entry name" value="MoaA"/>
</dbReference>
<dbReference type="SFLD" id="SFLDG01067">
    <property type="entry name" value="SPASM/twitch_domain_containing"/>
    <property type="match status" value="1"/>
</dbReference>
<keyword evidence="10 12" id="KW-0456">Lyase</keyword>
<dbReference type="SMART" id="SM00729">
    <property type="entry name" value="Elp3"/>
    <property type="match status" value="1"/>
</dbReference>
<dbReference type="HAMAP" id="MF_01225_B">
    <property type="entry name" value="MoaA_B"/>
    <property type="match status" value="1"/>
</dbReference>
<comment type="cofactor">
    <cofactor evidence="12">
        <name>[4Fe-4S] cluster</name>
        <dbReference type="ChEBI" id="CHEBI:49883"/>
    </cofactor>
    <text evidence="12">Binds 2 [4Fe-4S] clusters. Binds 1 [4Fe-4S] cluster coordinated with 3 cysteines and an exchangeable S-adenosyl-L-methionine and 1 [4Fe-4S] cluster coordinated with 3 cysteines and the GTP-derived substrate.</text>
</comment>
<feature type="binding site" evidence="12">
    <location>
        <position position="100"/>
    </location>
    <ligand>
        <name>GTP</name>
        <dbReference type="ChEBI" id="CHEBI:37565"/>
    </ligand>
</feature>
<feature type="binding site" evidence="12">
    <location>
        <position position="28"/>
    </location>
    <ligand>
        <name>S-adenosyl-L-methionine</name>
        <dbReference type="ChEBI" id="CHEBI:59789"/>
    </ligand>
</feature>
<evidence type="ECO:0000256" key="5">
    <source>
        <dbReference type="ARBA" id="ARBA00022741"/>
    </source>
</evidence>
<feature type="binding site" evidence="12">
    <location>
        <position position="15"/>
    </location>
    <ligand>
        <name>GTP</name>
        <dbReference type="ChEBI" id="CHEBI:37565"/>
    </ligand>
</feature>
<feature type="binding site" evidence="12">
    <location>
        <position position="196"/>
    </location>
    <ligand>
        <name>S-adenosyl-L-methionine</name>
        <dbReference type="ChEBI" id="CHEBI:59789"/>
    </ligand>
</feature>
<feature type="binding site" evidence="12">
    <location>
        <position position="69"/>
    </location>
    <ligand>
        <name>GTP</name>
        <dbReference type="ChEBI" id="CHEBI:37565"/>
    </ligand>
</feature>
<evidence type="ECO:0000256" key="6">
    <source>
        <dbReference type="ARBA" id="ARBA00023004"/>
    </source>
</evidence>
<keyword evidence="3 12" id="KW-0949">S-adenosyl-L-methionine</keyword>
<feature type="domain" description="Radical SAM core" evidence="13">
    <location>
        <begin position="6"/>
        <end position="226"/>
    </location>
</feature>
<feature type="binding site" evidence="12">
    <location>
        <position position="260"/>
    </location>
    <ligand>
        <name>[4Fe-4S] cluster</name>
        <dbReference type="ChEBI" id="CHEBI:49883"/>
        <label>2</label>
        <note>4Fe-4S-substrate</note>
    </ligand>
</feature>
<dbReference type="PROSITE" id="PS01305">
    <property type="entry name" value="MOAA_NIFB_PQQE"/>
    <property type="match status" value="1"/>
</dbReference>
<keyword evidence="8 12" id="KW-0342">GTP-binding</keyword>
<name>A0ABV4TVA3_9GAMM</name>